<organism evidence="8">
    <name type="scientific">Chrysotila carterae</name>
    <name type="common">Marine alga</name>
    <name type="synonym">Syracosphaera carterae</name>
    <dbReference type="NCBI Taxonomy" id="13221"/>
    <lineage>
        <taxon>Eukaryota</taxon>
        <taxon>Haptista</taxon>
        <taxon>Haptophyta</taxon>
        <taxon>Prymnesiophyceae</taxon>
        <taxon>Isochrysidales</taxon>
        <taxon>Isochrysidaceae</taxon>
        <taxon>Chrysotila</taxon>
    </lineage>
</organism>
<dbReference type="EMBL" id="HBIZ01055370">
    <property type="protein sequence ID" value="CAE0782686.1"/>
    <property type="molecule type" value="Transcribed_RNA"/>
</dbReference>
<dbReference type="InterPro" id="IPR000863">
    <property type="entry name" value="Sulfotransferase_dom"/>
</dbReference>
<dbReference type="SUPFAM" id="SSF52540">
    <property type="entry name" value="P-loop containing nucleoside triphosphate hydrolases"/>
    <property type="match status" value="1"/>
</dbReference>
<feature type="binding site" evidence="4">
    <location>
        <position position="179"/>
    </location>
    <ligand>
        <name>3'-phosphoadenylyl sulfate</name>
        <dbReference type="ChEBI" id="CHEBI:58339"/>
    </ligand>
</feature>
<protein>
    <recommendedName>
        <fullName evidence="7">Sulfotransferase domain-containing protein</fullName>
    </recommendedName>
</protein>
<evidence type="ECO:0000259" key="7">
    <source>
        <dbReference type="Pfam" id="PF00685"/>
    </source>
</evidence>
<feature type="transmembrane region" description="Helical" evidence="6">
    <location>
        <begin position="12"/>
        <end position="30"/>
    </location>
</feature>
<sequence>MQQTQCWEPRQLAALSAVCALVLLLIFTSITEKWSEPIDTSHDDALFKQRPPEWPRDVPCKPTFMIIGAPKCGTTSLFEYLASHPRIVRPTEKELCFFSFWKRQRVLDTPGKLPTKSWEQYMHAVQGGVKRSIACDGLLSFEACPFYFNDRRAEAYLATTFPALKAIVLLRHPTDRAISAWHDRNPFGRMRVPGSSRVHIEPALRRMLELAQSGNRSVEHRDTRVLTVGLYYYGLERWGHARNASTLLVLRTEDMWTNGSASRPQMAKVTRFLALPGPVSARALLKRHNAAAGHTWMQEQPSRALRRDLDCFFATPNRRLYEWLRKRGQRFVKWRSTCRGIAVPDAPSMHASDAALEGSESAKGLAQFSRPGGRA</sequence>
<evidence type="ECO:0000256" key="2">
    <source>
        <dbReference type="ARBA" id="ARBA00023180"/>
    </source>
</evidence>
<dbReference type="InterPro" id="IPR037359">
    <property type="entry name" value="NST/OST"/>
</dbReference>
<proteinExistence type="predicted"/>
<evidence type="ECO:0000256" key="5">
    <source>
        <dbReference type="SAM" id="MobiDB-lite"/>
    </source>
</evidence>
<dbReference type="GO" id="GO:0008146">
    <property type="term" value="F:sulfotransferase activity"/>
    <property type="evidence" value="ECO:0007669"/>
    <property type="project" value="InterPro"/>
</dbReference>
<keyword evidence="6" id="KW-0812">Transmembrane</keyword>
<evidence type="ECO:0000256" key="1">
    <source>
        <dbReference type="ARBA" id="ARBA00022679"/>
    </source>
</evidence>
<dbReference type="InterPro" id="IPR027417">
    <property type="entry name" value="P-loop_NTPase"/>
</dbReference>
<accession>A0A7S4C001</accession>
<keyword evidence="2" id="KW-0325">Glycoprotein</keyword>
<dbReference type="PANTHER" id="PTHR10605">
    <property type="entry name" value="HEPARAN SULFATE SULFOTRANSFERASE"/>
    <property type="match status" value="1"/>
</dbReference>
<feature type="domain" description="Sulfotransferase" evidence="7">
    <location>
        <begin position="62"/>
        <end position="276"/>
    </location>
</feature>
<evidence type="ECO:0000256" key="4">
    <source>
        <dbReference type="PIRSR" id="PIRSR637359-2"/>
    </source>
</evidence>
<keyword evidence="6" id="KW-0472">Membrane</keyword>
<keyword evidence="6" id="KW-1133">Transmembrane helix</keyword>
<keyword evidence="1" id="KW-0808">Transferase</keyword>
<dbReference type="AlphaFoldDB" id="A0A7S4C001"/>
<evidence type="ECO:0000313" key="8">
    <source>
        <dbReference type="EMBL" id="CAE0782686.1"/>
    </source>
</evidence>
<gene>
    <name evidence="8" type="ORF">PCAR00345_LOCUS35388</name>
</gene>
<dbReference type="Pfam" id="PF00685">
    <property type="entry name" value="Sulfotransfer_1"/>
    <property type="match status" value="1"/>
</dbReference>
<name>A0A7S4C001_CHRCT</name>
<feature type="active site" description="For sulfotransferase activity" evidence="3">
    <location>
        <position position="71"/>
    </location>
</feature>
<feature type="binding site" evidence="4">
    <location>
        <position position="171"/>
    </location>
    <ligand>
        <name>3'-phosphoadenylyl sulfate</name>
        <dbReference type="ChEBI" id="CHEBI:58339"/>
    </ligand>
</feature>
<dbReference type="Gene3D" id="3.40.50.300">
    <property type="entry name" value="P-loop containing nucleotide triphosphate hydrolases"/>
    <property type="match status" value="1"/>
</dbReference>
<feature type="region of interest" description="Disordered" evidence="5">
    <location>
        <begin position="352"/>
        <end position="375"/>
    </location>
</feature>
<dbReference type="PANTHER" id="PTHR10605:SF56">
    <property type="entry name" value="BIFUNCTIONAL HEPARAN SULFATE N-DEACETYLASE_N-SULFOTRANSFERASE"/>
    <property type="match status" value="1"/>
</dbReference>
<evidence type="ECO:0000256" key="6">
    <source>
        <dbReference type="SAM" id="Phobius"/>
    </source>
</evidence>
<reference evidence="8" key="1">
    <citation type="submission" date="2021-01" db="EMBL/GenBank/DDBJ databases">
        <authorList>
            <person name="Corre E."/>
            <person name="Pelletier E."/>
            <person name="Niang G."/>
            <person name="Scheremetjew M."/>
            <person name="Finn R."/>
            <person name="Kale V."/>
            <person name="Holt S."/>
            <person name="Cochrane G."/>
            <person name="Meng A."/>
            <person name="Brown T."/>
            <person name="Cohen L."/>
        </authorList>
    </citation>
    <scope>NUCLEOTIDE SEQUENCE</scope>
    <source>
        <strain evidence="8">CCMP645</strain>
    </source>
</reference>
<evidence type="ECO:0000256" key="3">
    <source>
        <dbReference type="PIRSR" id="PIRSR637359-1"/>
    </source>
</evidence>